<organism evidence="2 3">
    <name type="scientific">Umboniibacter marinipuniceus</name>
    <dbReference type="NCBI Taxonomy" id="569599"/>
    <lineage>
        <taxon>Bacteria</taxon>
        <taxon>Pseudomonadati</taxon>
        <taxon>Pseudomonadota</taxon>
        <taxon>Gammaproteobacteria</taxon>
        <taxon>Cellvibrionales</taxon>
        <taxon>Cellvibrionaceae</taxon>
        <taxon>Umboniibacter</taxon>
    </lineage>
</organism>
<accession>A0A3L9ZYU7</accession>
<dbReference type="AlphaFoldDB" id="A0A3L9ZYU7"/>
<gene>
    <name evidence="2" type="ORF">DFR27_2445</name>
</gene>
<comment type="caution">
    <text evidence="2">The sequence shown here is derived from an EMBL/GenBank/DDBJ whole genome shotgun (WGS) entry which is preliminary data.</text>
</comment>
<dbReference type="RefSeq" id="WP_121877747.1">
    <property type="nucleotide sequence ID" value="NZ_REFJ01000007.1"/>
</dbReference>
<evidence type="ECO:0000313" key="2">
    <source>
        <dbReference type="EMBL" id="RMA77626.1"/>
    </source>
</evidence>
<keyword evidence="1" id="KW-0732">Signal</keyword>
<keyword evidence="3" id="KW-1185">Reference proteome</keyword>
<proteinExistence type="predicted"/>
<protein>
    <submittedName>
        <fullName evidence="2">Uncharacterized protein</fullName>
    </submittedName>
</protein>
<evidence type="ECO:0000313" key="3">
    <source>
        <dbReference type="Proteomes" id="UP000267187"/>
    </source>
</evidence>
<dbReference type="EMBL" id="REFJ01000007">
    <property type="protein sequence ID" value="RMA77626.1"/>
    <property type="molecule type" value="Genomic_DNA"/>
</dbReference>
<evidence type="ECO:0000256" key="1">
    <source>
        <dbReference type="SAM" id="SignalP"/>
    </source>
</evidence>
<reference evidence="2 3" key="1">
    <citation type="submission" date="2018-10" db="EMBL/GenBank/DDBJ databases">
        <title>Genomic Encyclopedia of Type Strains, Phase IV (KMG-IV): sequencing the most valuable type-strain genomes for metagenomic binning, comparative biology and taxonomic classification.</title>
        <authorList>
            <person name="Goeker M."/>
        </authorList>
    </citation>
    <scope>NUCLEOTIDE SEQUENCE [LARGE SCALE GENOMIC DNA]</scope>
    <source>
        <strain evidence="2 3">DSM 25080</strain>
    </source>
</reference>
<sequence>MKTWIATTAAVLMTSNIALADTCQPGYDSVEDAIIATLNEANPNSIRSDAMVIGEVYELNDRYFASHDSLTEGRSGGTVKLRHPAGAETAALFRTSGELSSDLDNQRVNHSDRRAASQHDVAYYVADASGQLFVAEPGDSRYDQVSTERGEARVATNVDEIAIVAAMIADDC</sequence>
<feature type="chain" id="PRO_5018300429" evidence="1">
    <location>
        <begin position="21"/>
        <end position="172"/>
    </location>
</feature>
<name>A0A3L9ZYU7_9GAMM</name>
<feature type="signal peptide" evidence="1">
    <location>
        <begin position="1"/>
        <end position="20"/>
    </location>
</feature>
<dbReference type="Proteomes" id="UP000267187">
    <property type="component" value="Unassembled WGS sequence"/>
</dbReference>